<organism evidence="7 8">
    <name type="scientific">Candidatus Saccharicenans subterraneus</name>
    <dbReference type="NCBI Taxonomy" id="2508984"/>
    <lineage>
        <taxon>Bacteria</taxon>
        <taxon>Candidatus Aminicenantota</taxon>
        <taxon>Candidatus Aminicenantia</taxon>
        <taxon>Candidatus Aminicenantales</taxon>
        <taxon>Candidatus Saccharicenantaceae</taxon>
        <taxon>Candidatus Saccharicenans</taxon>
    </lineage>
</organism>
<evidence type="ECO:0000313" key="7">
    <source>
        <dbReference type="EMBL" id="RFT16499.1"/>
    </source>
</evidence>
<accession>A0A3E2BP40</accession>
<dbReference type="Proteomes" id="UP000257323">
    <property type="component" value="Unassembled WGS sequence"/>
</dbReference>
<sequence length="84" mass="9423">MSEKSRLVTFLLCWLFGLFGGHRFYVGKTGTGLVWLFTLGCLGIGVLVDLIMILLGKFYDAQNKPVLVWFRNCDAEGKVLSYSV</sequence>
<dbReference type="GO" id="GO:0016020">
    <property type="term" value="C:membrane"/>
    <property type="evidence" value="ECO:0007669"/>
    <property type="project" value="UniProtKB-SubCell"/>
</dbReference>
<dbReference type="PANTHER" id="PTHR21016:SF25">
    <property type="entry name" value="TM2 DOMAIN-CONTAINING PROTEIN DDB_G0277895-RELATED"/>
    <property type="match status" value="1"/>
</dbReference>
<reference evidence="7 8" key="1">
    <citation type="submission" date="2018-08" db="EMBL/GenBank/DDBJ databases">
        <title>Genome analysis of the thermophilic bacterium of the candidate phylum Aminicenantes from deep subsurface aquifer revealed its physiology and ecological role.</title>
        <authorList>
            <person name="Kadnikov V.V."/>
            <person name="Mardanov A.V."/>
            <person name="Beletsky A.V."/>
            <person name="Karnachuk O.V."/>
            <person name="Ravin N.V."/>
        </authorList>
    </citation>
    <scope>NUCLEOTIDE SEQUENCE [LARGE SCALE GENOMIC DNA]</scope>
    <source>
        <strain evidence="7">BY38</strain>
    </source>
</reference>
<proteinExistence type="predicted"/>
<keyword evidence="2 5" id="KW-0812">Transmembrane</keyword>
<comment type="subcellular location">
    <subcellularLocation>
        <location evidence="1">Membrane</location>
        <topology evidence="1">Multi-pass membrane protein</topology>
    </subcellularLocation>
</comment>
<gene>
    <name evidence="7" type="ORF">OP8BY_1677</name>
</gene>
<dbReference type="EMBL" id="QUAH01000003">
    <property type="protein sequence ID" value="RFT16499.1"/>
    <property type="molecule type" value="Genomic_DNA"/>
</dbReference>
<comment type="caution">
    <text evidence="7">The sequence shown here is derived from an EMBL/GenBank/DDBJ whole genome shotgun (WGS) entry which is preliminary data.</text>
</comment>
<dbReference type="Pfam" id="PF05154">
    <property type="entry name" value="TM2"/>
    <property type="match status" value="1"/>
</dbReference>
<evidence type="ECO:0000256" key="5">
    <source>
        <dbReference type="SAM" id="Phobius"/>
    </source>
</evidence>
<feature type="domain" description="TM2" evidence="6">
    <location>
        <begin position="3"/>
        <end position="51"/>
    </location>
</feature>
<evidence type="ECO:0000313" key="8">
    <source>
        <dbReference type="Proteomes" id="UP000257323"/>
    </source>
</evidence>
<dbReference type="InterPro" id="IPR050932">
    <property type="entry name" value="TM2D1-3-like"/>
</dbReference>
<dbReference type="PANTHER" id="PTHR21016">
    <property type="entry name" value="BETA-AMYLOID BINDING PROTEIN-RELATED"/>
    <property type="match status" value="1"/>
</dbReference>
<feature type="transmembrane region" description="Helical" evidence="5">
    <location>
        <begin position="33"/>
        <end position="55"/>
    </location>
</feature>
<evidence type="ECO:0000259" key="6">
    <source>
        <dbReference type="Pfam" id="PF05154"/>
    </source>
</evidence>
<evidence type="ECO:0000256" key="4">
    <source>
        <dbReference type="ARBA" id="ARBA00023136"/>
    </source>
</evidence>
<evidence type="ECO:0000256" key="2">
    <source>
        <dbReference type="ARBA" id="ARBA00022692"/>
    </source>
</evidence>
<name>A0A3E2BP40_9BACT</name>
<dbReference type="InterPro" id="IPR007829">
    <property type="entry name" value="TM2"/>
</dbReference>
<evidence type="ECO:0000256" key="1">
    <source>
        <dbReference type="ARBA" id="ARBA00004141"/>
    </source>
</evidence>
<protein>
    <recommendedName>
        <fullName evidence="6">TM2 domain-containing protein</fullName>
    </recommendedName>
</protein>
<keyword evidence="3 5" id="KW-1133">Transmembrane helix</keyword>
<dbReference type="AlphaFoldDB" id="A0A3E2BP40"/>
<keyword evidence="4 5" id="KW-0472">Membrane</keyword>
<evidence type="ECO:0000256" key="3">
    <source>
        <dbReference type="ARBA" id="ARBA00022989"/>
    </source>
</evidence>